<keyword evidence="3" id="KW-1185">Reference proteome</keyword>
<reference evidence="2 3" key="1">
    <citation type="submission" date="2017-11" db="EMBL/GenBank/DDBJ databases">
        <title>Complete genome sequence of Sphingomonas sp. Strain Cra20, a psychrotolerant potential plant growth promoting rhizobacteria.</title>
        <authorList>
            <person name="Luo Y."/>
        </authorList>
    </citation>
    <scope>NUCLEOTIDE SEQUENCE [LARGE SCALE GENOMIC DNA]</scope>
    <source>
        <strain evidence="2 3">Cra20</strain>
    </source>
</reference>
<evidence type="ECO:0000313" key="2">
    <source>
        <dbReference type="EMBL" id="ATY34224.1"/>
    </source>
</evidence>
<feature type="signal peptide" evidence="1">
    <location>
        <begin position="1"/>
        <end position="25"/>
    </location>
</feature>
<gene>
    <name evidence="2" type="ORF">CVN68_21550</name>
</gene>
<dbReference type="KEGG" id="sphc:CVN68_21550"/>
<dbReference type="AlphaFoldDB" id="A0A2K8MME7"/>
<dbReference type="Proteomes" id="UP000229081">
    <property type="component" value="Chromosome"/>
</dbReference>
<sequence length="648" mass="66329">MKRFKNALFLATVASSALASSFAQAQVTASNDGERAVHGTGATSIQGVLVQELNCVDGNSSLGLIGTSTTAGTVSTIAEPTNLPSPSGVFNCSTQSLFPGFLGRYIGSGSGTGRSSWVAPGTLTSTAAFQIGAANPNPFATWTKIQFAFADSSVTDGDLTTYTGGAAQTNGGAPVMFPKFVLPVAIAYSPTYGHNDTTGSDYSFNIQFPQLILNNVIGAGGLRMSQATYCGVFNGSITNFLDASFTTDNGGVSLMDADDGTENPGRWGTDGVPVRLVGRLDRSGTTDIFTRALAAQCGTGASNNYKRNAETLPYNRGESATTRPTFGTVRADTGLQTTSTQPEAGSGTATLVGSEYFNGTAIVVPAENAGKAATSYPIGVNGSGRFLVADGSGRVASAIKFAPDYASPSKAVVKLNGKIGYIGADYIDGSPSAPGGLKAAALKGGTSGSWFMPSAANATTAFGTVLPPQSDSSGTLVDNVADTRQVHIPTYKGGGANVFGNATRDNPLAWYEVIYTGTGLANPTNGYPITGSTQYLGYTCYAADGTGSNAAAIRNFLNFNTDYVTTLDAAGANRTGLFTRVAATYNNSGLLARSNIGALPASWQHAVRQTFLVNSAEVSSVNGTLGGYNLYVSDSSGSNSTCTSRAGI</sequence>
<evidence type="ECO:0008006" key="4">
    <source>
        <dbReference type="Google" id="ProtNLM"/>
    </source>
</evidence>
<accession>A0A2K8MME7</accession>
<dbReference type="RefSeq" id="WP_100284013.1">
    <property type="nucleotide sequence ID" value="NZ_CP024923.1"/>
</dbReference>
<dbReference type="EMBL" id="CP024923">
    <property type="protein sequence ID" value="ATY34224.1"/>
    <property type="molecule type" value="Genomic_DNA"/>
</dbReference>
<protein>
    <recommendedName>
        <fullName evidence="4">PBP domain-containing protein</fullName>
    </recommendedName>
</protein>
<feature type="chain" id="PRO_5014791284" description="PBP domain-containing protein" evidence="1">
    <location>
        <begin position="26"/>
        <end position="648"/>
    </location>
</feature>
<name>A0A2K8MME7_9SPHN</name>
<dbReference type="SUPFAM" id="SSF53850">
    <property type="entry name" value="Periplasmic binding protein-like II"/>
    <property type="match status" value="1"/>
</dbReference>
<evidence type="ECO:0000256" key="1">
    <source>
        <dbReference type="SAM" id="SignalP"/>
    </source>
</evidence>
<organism evidence="2 3">
    <name type="scientific">Sphingomonas psychrotolerans</name>
    <dbReference type="NCBI Taxonomy" id="1327635"/>
    <lineage>
        <taxon>Bacteria</taxon>
        <taxon>Pseudomonadati</taxon>
        <taxon>Pseudomonadota</taxon>
        <taxon>Alphaproteobacteria</taxon>
        <taxon>Sphingomonadales</taxon>
        <taxon>Sphingomonadaceae</taxon>
        <taxon>Sphingomonas</taxon>
    </lineage>
</organism>
<keyword evidence="1" id="KW-0732">Signal</keyword>
<dbReference type="Gene3D" id="3.40.190.10">
    <property type="entry name" value="Periplasmic binding protein-like II"/>
    <property type="match status" value="2"/>
</dbReference>
<evidence type="ECO:0000313" key="3">
    <source>
        <dbReference type="Proteomes" id="UP000229081"/>
    </source>
</evidence>
<dbReference type="OrthoDB" id="9801510at2"/>
<proteinExistence type="predicted"/>